<organism evidence="2 3">
    <name type="scientific">Aspergillus ellipticus CBS 707.79</name>
    <dbReference type="NCBI Taxonomy" id="1448320"/>
    <lineage>
        <taxon>Eukaryota</taxon>
        <taxon>Fungi</taxon>
        <taxon>Dikarya</taxon>
        <taxon>Ascomycota</taxon>
        <taxon>Pezizomycotina</taxon>
        <taxon>Eurotiomycetes</taxon>
        <taxon>Eurotiomycetidae</taxon>
        <taxon>Eurotiales</taxon>
        <taxon>Aspergillaceae</taxon>
        <taxon>Aspergillus</taxon>
        <taxon>Aspergillus subgen. Circumdati</taxon>
    </lineage>
</organism>
<sequence>MDALRQNIENVKAKGKDYYDKMMNQAGDSGNNYTGQAKDKADDLMNTAKDKTKDAIPESKGDH</sequence>
<name>A0A319DD65_9EURO</name>
<dbReference type="EMBL" id="KZ825858">
    <property type="protein sequence ID" value="PYH95124.1"/>
    <property type="molecule type" value="Genomic_DNA"/>
</dbReference>
<dbReference type="Proteomes" id="UP000247810">
    <property type="component" value="Unassembled WGS sequence"/>
</dbReference>
<evidence type="ECO:0000256" key="1">
    <source>
        <dbReference type="SAM" id="MobiDB-lite"/>
    </source>
</evidence>
<evidence type="ECO:0000313" key="3">
    <source>
        <dbReference type="Proteomes" id="UP000247810"/>
    </source>
</evidence>
<evidence type="ECO:0000313" key="2">
    <source>
        <dbReference type="EMBL" id="PYH95124.1"/>
    </source>
</evidence>
<keyword evidence="3" id="KW-1185">Reference proteome</keyword>
<dbReference type="AlphaFoldDB" id="A0A319DD65"/>
<reference evidence="2 3" key="1">
    <citation type="submission" date="2018-02" db="EMBL/GenBank/DDBJ databases">
        <title>The genomes of Aspergillus section Nigri reveals drivers in fungal speciation.</title>
        <authorList>
            <consortium name="DOE Joint Genome Institute"/>
            <person name="Vesth T.C."/>
            <person name="Nybo J."/>
            <person name="Theobald S."/>
            <person name="Brandl J."/>
            <person name="Frisvad J.C."/>
            <person name="Nielsen K.F."/>
            <person name="Lyhne E.K."/>
            <person name="Kogle M.E."/>
            <person name="Kuo A."/>
            <person name="Riley R."/>
            <person name="Clum A."/>
            <person name="Nolan M."/>
            <person name="Lipzen A."/>
            <person name="Salamov A."/>
            <person name="Henrissat B."/>
            <person name="Wiebenga A."/>
            <person name="De vries R.P."/>
            <person name="Grigoriev I.V."/>
            <person name="Mortensen U.H."/>
            <person name="Andersen M.R."/>
            <person name="Baker S.E."/>
        </authorList>
    </citation>
    <scope>NUCLEOTIDE SEQUENCE [LARGE SCALE GENOMIC DNA]</scope>
    <source>
        <strain evidence="2 3">CBS 707.79</strain>
    </source>
</reference>
<feature type="region of interest" description="Disordered" evidence="1">
    <location>
        <begin position="27"/>
        <end position="63"/>
    </location>
</feature>
<proteinExistence type="predicted"/>
<accession>A0A319DD65</accession>
<dbReference type="OrthoDB" id="4432475at2759"/>
<dbReference type="VEuPathDB" id="FungiDB:BO71DRAFT_483152"/>
<feature type="compositionally biased region" description="Basic and acidic residues" evidence="1">
    <location>
        <begin position="37"/>
        <end position="63"/>
    </location>
</feature>
<protein>
    <submittedName>
        <fullName evidence="2">Uncharacterized protein</fullName>
    </submittedName>
</protein>
<gene>
    <name evidence="2" type="ORF">BO71DRAFT_483152</name>
</gene>